<proteinExistence type="predicted"/>
<dbReference type="AlphaFoldDB" id="A0A7Y6TZG4"/>
<gene>
    <name evidence="1" type="ORF">HQN59_25625</name>
</gene>
<evidence type="ECO:0000313" key="1">
    <source>
        <dbReference type="EMBL" id="NUZ09122.1"/>
    </source>
</evidence>
<sequence length="104" mass="12017">MKKLPTASEDVPDMPVVVQSDDGSIRIWLRMTQFGLWVRRERRRADAHARLVQSVVFRDPEGFERWCDSDSIRFEYPVVSSAVKREGGALLDDHERTTGAQRSR</sequence>
<dbReference type="Proteomes" id="UP000529637">
    <property type="component" value="Unassembled WGS sequence"/>
</dbReference>
<evidence type="ECO:0000313" key="2">
    <source>
        <dbReference type="Proteomes" id="UP000529637"/>
    </source>
</evidence>
<accession>A0A7Y6TZG4</accession>
<name>A0A7Y6TZG4_9BURK</name>
<keyword evidence="2" id="KW-1185">Reference proteome</keyword>
<protein>
    <submittedName>
        <fullName evidence="1">Uncharacterized protein</fullName>
    </submittedName>
</protein>
<dbReference type="EMBL" id="JABWMJ010000031">
    <property type="protein sequence ID" value="NUZ09122.1"/>
    <property type="molecule type" value="Genomic_DNA"/>
</dbReference>
<dbReference type="RefSeq" id="WP_176071964.1">
    <property type="nucleotide sequence ID" value="NZ_JABWMJ010000031.1"/>
</dbReference>
<organism evidence="1 2">
    <name type="scientific">Piscinibacter koreensis</name>
    <dbReference type="NCBI Taxonomy" id="2742824"/>
    <lineage>
        <taxon>Bacteria</taxon>
        <taxon>Pseudomonadati</taxon>
        <taxon>Pseudomonadota</taxon>
        <taxon>Betaproteobacteria</taxon>
        <taxon>Burkholderiales</taxon>
        <taxon>Sphaerotilaceae</taxon>
        <taxon>Piscinibacter</taxon>
    </lineage>
</organism>
<reference evidence="1 2" key="1">
    <citation type="submission" date="2020-06" db="EMBL/GenBank/DDBJ databases">
        <title>Schlegella sp. ID0723 isolated from air conditioner.</title>
        <authorList>
            <person name="Kim D.Y."/>
            <person name="Kim D.-U."/>
        </authorList>
    </citation>
    <scope>NUCLEOTIDE SEQUENCE [LARGE SCALE GENOMIC DNA]</scope>
    <source>
        <strain evidence="1 2">ID0723</strain>
    </source>
</reference>
<comment type="caution">
    <text evidence="1">The sequence shown here is derived from an EMBL/GenBank/DDBJ whole genome shotgun (WGS) entry which is preliminary data.</text>
</comment>